<evidence type="ECO:0000256" key="1">
    <source>
        <dbReference type="ARBA" id="ARBA00011738"/>
    </source>
</evidence>
<dbReference type="PROSITE" id="PS00767">
    <property type="entry name" value="THF_DHG_CYH_2"/>
    <property type="match status" value="1"/>
</dbReference>
<keyword evidence="4" id="KW-0378">Hydrolase</keyword>
<dbReference type="Pfam" id="PF00763">
    <property type="entry name" value="THF_DHG_CYH"/>
    <property type="match status" value="1"/>
</dbReference>
<evidence type="ECO:0000259" key="8">
    <source>
        <dbReference type="Pfam" id="PF00763"/>
    </source>
</evidence>
<gene>
    <name evidence="10" type="primary">MTHFD2</name>
    <name evidence="10" type="ORF">NPIL_652521</name>
</gene>
<dbReference type="PRINTS" id="PR00085">
    <property type="entry name" value="THFDHDRGNASE"/>
</dbReference>
<accession>A0A8X6PSF8</accession>
<dbReference type="Pfam" id="PF02882">
    <property type="entry name" value="THF_DHG_CYH_C"/>
    <property type="match status" value="1"/>
</dbReference>
<dbReference type="PANTHER" id="PTHR48099">
    <property type="entry name" value="C-1-TETRAHYDROFOLATE SYNTHASE, CYTOPLASMIC-RELATED"/>
    <property type="match status" value="1"/>
</dbReference>
<sequence>MYEPATGRRWIHANVNCRANKACMCLSSSTDGTVLADSKRQSKMVFTANSKMLYSCAKQTCLQKCFSLLSVTPREQQKLKVLVMSSVRKSHTASLSKKYASKIIDGKKIATQIQAEIKYDIQRWLARGNRGPHLSVLLVGDNPASAVYVSNKLKAAKQTGISSETIVRPTKTSEEEVLNIIRELNDNPNVDGILVQLPLPNHMNERKVCNAIAPHKDVDGFHVVNVGRFCLDMNALMPCTPLGIMELLRRTGIETFGKNAVVCGRSKNVGMPMAMLLHADGVGETQAGDATVTICHRHTPAQQLVEFTKMADILVVATGIPHLITADMVKEGVAIIDVGISRIKDPITGRSKLVGDVDFDRVIEKASYITPVPGGVGPMTVAMLMQNTYMAACSQIRYETGTIPQYQTWDDESENVAFVI</sequence>
<dbReference type="FunFam" id="3.40.50.720:FF:000070">
    <property type="entry name" value="probable bifunctional methylenetetrahydrofolate dehydrogenase/cyclohydrolase 2"/>
    <property type="match status" value="1"/>
</dbReference>
<dbReference type="GO" id="GO:0035999">
    <property type="term" value="P:tetrahydrofolate interconversion"/>
    <property type="evidence" value="ECO:0007669"/>
    <property type="project" value="TreeGrafter"/>
</dbReference>
<evidence type="ECO:0000256" key="6">
    <source>
        <dbReference type="ARBA" id="ARBA00023268"/>
    </source>
</evidence>
<evidence type="ECO:0000256" key="3">
    <source>
        <dbReference type="ARBA" id="ARBA00022563"/>
    </source>
</evidence>
<evidence type="ECO:0000256" key="2">
    <source>
        <dbReference type="ARBA" id="ARBA00012776"/>
    </source>
</evidence>
<keyword evidence="6" id="KW-0511">Multifunctional enzyme</keyword>
<dbReference type="Proteomes" id="UP000887013">
    <property type="component" value="Unassembled WGS sequence"/>
</dbReference>
<dbReference type="InterPro" id="IPR036291">
    <property type="entry name" value="NAD(P)-bd_dom_sf"/>
</dbReference>
<comment type="caution">
    <text evidence="10">The sequence shown here is derived from an EMBL/GenBank/DDBJ whole genome shotgun (WGS) entry which is preliminary data.</text>
</comment>
<dbReference type="HAMAP" id="MF_01576">
    <property type="entry name" value="THF_DHG_CYH"/>
    <property type="match status" value="1"/>
</dbReference>
<dbReference type="EMBL" id="BMAW01118832">
    <property type="protein sequence ID" value="GFT81779.1"/>
    <property type="molecule type" value="Genomic_DNA"/>
</dbReference>
<evidence type="ECO:0000256" key="5">
    <source>
        <dbReference type="ARBA" id="ARBA00023002"/>
    </source>
</evidence>
<dbReference type="PROSITE" id="PS00766">
    <property type="entry name" value="THF_DHG_CYH_1"/>
    <property type="match status" value="1"/>
</dbReference>
<dbReference type="InterPro" id="IPR000672">
    <property type="entry name" value="THF_DH/CycHdrlase"/>
</dbReference>
<dbReference type="CDD" id="cd01080">
    <property type="entry name" value="NAD_bind_m-THF_DH_Cyclohyd"/>
    <property type="match status" value="1"/>
</dbReference>
<dbReference type="OrthoDB" id="5126881at2759"/>
<dbReference type="Gene3D" id="3.40.50.720">
    <property type="entry name" value="NAD(P)-binding Rossmann-like Domain"/>
    <property type="match status" value="1"/>
</dbReference>
<evidence type="ECO:0000313" key="10">
    <source>
        <dbReference type="EMBL" id="GFT81779.1"/>
    </source>
</evidence>
<dbReference type="InterPro" id="IPR020630">
    <property type="entry name" value="THF_DH/CycHdrlase_cat_dom"/>
</dbReference>
<name>A0A8X6PSF8_NEPPI</name>
<feature type="domain" description="Tetrahydrofolate dehydrogenase/cyclohydrolase NAD(P)-binding" evidence="9">
    <location>
        <begin position="238"/>
        <end position="394"/>
    </location>
</feature>
<dbReference type="GO" id="GO:0005739">
    <property type="term" value="C:mitochondrion"/>
    <property type="evidence" value="ECO:0007669"/>
    <property type="project" value="TreeGrafter"/>
</dbReference>
<keyword evidence="3" id="KW-0554">One-carbon metabolism</keyword>
<organism evidence="10 11">
    <name type="scientific">Nephila pilipes</name>
    <name type="common">Giant wood spider</name>
    <name type="synonym">Nephila maculata</name>
    <dbReference type="NCBI Taxonomy" id="299642"/>
    <lineage>
        <taxon>Eukaryota</taxon>
        <taxon>Metazoa</taxon>
        <taxon>Ecdysozoa</taxon>
        <taxon>Arthropoda</taxon>
        <taxon>Chelicerata</taxon>
        <taxon>Arachnida</taxon>
        <taxon>Araneae</taxon>
        <taxon>Araneomorphae</taxon>
        <taxon>Entelegynae</taxon>
        <taxon>Araneoidea</taxon>
        <taxon>Nephilidae</taxon>
        <taxon>Nephila</taxon>
    </lineage>
</organism>
<feature type="domain" description="Tetrahydrofolate dehydrogenase/cyclohydrolase catalytic" evidence="8">
    <location>
        <begin position="104"/>
        <end position="219"/>
    </location>
</feature>
<dbReference type="GO" id="GO:0004477">
    <property type="term" value="F:methenyltetrahydrofolate cyclohydrolase activity"/>
    <property type="evidence" value="ECO:0007669"/>
    <property type="project" value="UniProtKB-EC"/>
</dbReference>
<dbReference type="InterPro" id="IPR046346">
    <property type="entry name" value="Aminoacid_DH-like_N_sf"/>
</dbReference>
<protein>
    <recommendedName>
        <fullName evidence="2">methenyltetrahydrofolate cyclohydrolase</fullName>
        <ecNumber evidence="2">3.5.4.9</ecNumber>
    </recommendedName>
</protein>
<dbReference type="InterPro" id="IPR020631">
    <property type="entry name" value="THF_DH/CycHdrlase_NAD-bd_dom"/>
</dbReference>
<dbReference type="Gene3D" id="3.40.50.10860">
    <property type="entry name" value="Leucine Dehydrogenase, chain A, domain 1"/>
    <property type="match status" value="1"/>
</dbReference>
<dbReference type="GO" id="GO:0004487">
    <property type="term" value="F:methylenetetrahydrofolate dehydrogenase (NAD+) activity"/>
    <property type="evidence" value="ECO:0007669"/>
    <property type="project" value="TreeGrafter"/>
</dbReference>
<keyword evidence="11" id="KW-1185">Reference proteome</keyword>
<dbReference type="AlphaFoldDB" id="A0A8X6PSF8"/>
<evidence type="ECO:0000259" key="9">
    <source>
        <dbReference type="Pfam" id="PF02882"/>
    </source>
</evidence>
<evidence type="ECO:0000313" key="11">
    <source>
        <dbReference type="Proteomes" id="UP000887013"/>
    </source>
</evidence>
<dbReference type="EC" id="3.5.4.9" evidence="2"/>
<dbReference type="GO" id="GO:0004488">
    <property type="term" value="F:methylenetetrahydrofolate dehydrogenase (NADP+) activity"/>
    <property type="evidence" value="ECO:0007669"/>
    <property type="project" value="InterPro"/>
</dbReference>
<comment type="subunit">
    <text evidence="1">Homodimer.</text>
</comment>
<dbReference type="SUPFAM" id="SSF51735">
    <property type="entry name" value="NAD(P)-binding Rossmann-fold domains"/>
    <property type="match status" value="1"/>
</dbReference>
<dbReference type="InterPro" id="IPR020867">
    <property type="entry name" value="THF_DH/CycHdrlase_CS"/>
</dbReference>
<reference evidence="10" key="1">
    <citation type="submission" date="2020-08" db="EMBL/GenBank/DDBJ databases">
        <title>Multicomponent nature underlies the extraordinary mechanical properties of spider dragline silk.</title>
        <authorList>
            <person name="Kono N."/>
            <person name="Nakamura H."/>
            <person name="Mori M."/>
            <person name="Yoshida Y."/>
            <person name="Ohtoshi R."/>
            <person name="Malay A.D."/>
            <person name="Moran D.A.P."/>
            <person name="Tomita M."/>
            <person name="Numata K."/>
            <person name="Arakawa K."/>
        </authorList>
    </citation>
    <scope>NUCLEOTIDE SEQUENCE</scope>
</reference>
<dbReference type="SUPFAM" id="SSF53223">
    <property type="entry name" value="Aminoacid dehydrogenase-like, N-terminal domain"/>
    <property type="match status" value="1"/>
</dbReference>
<evidence type="ECO:0000256" key="4">
    <source>
        <dbReference type="ARBA" id="ARBA00022801"/>
    </source>
</evidence>
<keyword evidence="5" id="KW-0560">Oxidoreductase</keyword>
<proteinExistence type="inferred from homology"/>
<comment type="catalytic activity">
    <reaction evidence="7">
        <text>(6R)-5,10-methenyltetrahydrofolate + H2O = (6R)-10-formyltetrahydrofolate + H(+)</text>
        <dbReference type="Rhea" id="RHEA:23700"/>
        <dbReference type="ChEBI" id="CHEBI:15377"/>
        <dbReference type="ChEBI" id="CHEBI:15378"/>
        <dbReference type="ChEBI" id="CHEBI:57455"/>
        <dbReference type="ChEBI" id="CHEBI:195366"/>
        <dbReference type="EC" id="3.5.4.9"/>
    </reaction>
</comment>
<dbReference type="FunFam" id="3.40.50.10860:FF:000005">
    <property type="entry name" value="C-1-tetrahydrofolate synthase, cytoplasmic, putative"/>
    <property type="match status" value="1"/>
</dbReference>
<dbReference type="PANTHER" id="PTHR48099:SF11">
    <property type="entry name" value="BIFUNCTIONAL METHYLENETETRAHYDROFOLATE DEHYDROGENASE_CYCLOHYDROLASE, MITOCHONDRIAL"/>
    <property type="match status" value="1"/>
</dbReference>
<evidence type="ECO:0000256" key="7">
    <source>
        <dbReference type="ARBA" id="ARBA00036357"/>
    </source>
</evidence>